<dbReference type="Proteomes" id="UP001159428">
    <property type="component" value="Unassembled WGS sequence"/>
</dbReference>
<dbReference type="AlphaFoldDB" id="A0AAU9XBX5"/>
<evidence type="ECO:0000259" key="1">
    <source>
        <dbReference type="PROSITE" id="PS50097"/>
    </source>
</evidence>
<reference evidence="2 3" key="1">
    <citation type="submission" date="2022-05" db="EMBL/GenBank/DDBJ databases">
        <authorList>
            <consortium name="Genoscope - CEA"/>
            <person name="William W."/>
        </authorList>
    </citation>
    <scope>NUCLEOTIDE SEQUENCE [LARGE SCALE GENOMIC DNA]</scope>
</reference>
<dbReference type="InterPro" id="IPR000210">
    <property type="entry name" value="BTB/POZ_dom"/>
</dbReference>
<dbReference type="Gene3D" id="3.30.710.10">
    <property type="entry name" value="Potassium Channel Kv1.1, Chain A"/>
    <property type="match status" value="1"/>
</dbReference>
<dbReference type="EMBL" id="CALNXJ010000038">
    <property type="protein sequence ID" value="CAH3143763.1"/>
    <property type="molecule type" value="Genomic_DNA"/>
</dbReference>
<dbReference type="Pfam" id="PF00651">
    <property type="entry name" value="BTB"/>
    <property type="match status" value="1"/>
</dbReference>
<dbReference type="InterPro" id="IPR011333">
    <property type="entry name" value="SKP1/BTB/POZ_sf"/>
</dbReference>
<accession>A0AAU9XBX5</accession>
<name>A0AAU9XBX5_9CNID</name>
<dbReference type="SMART" id="SM00225">
    <property type="entry name" value="BTB"/>
    <property type="match status" value="1"/>
</dbReference>
<evidence type="ECO:0000313" key="3">
    <source>
        <dbReference type="Proteomes" id="UP001159428"/>
    </source>
</evidence>
<sequence length="232" mass="27263">MFLEEEIDVETNCLVRWLNLTRDKMKKENVFQGEDFWKPWASSDLAFLVEGQRFHVHRWVLSQCSPVFEKMFISNFSEKDKREIVMPGKKITEFHDLLLMVYSLAERSITSENCSYLLKLADEYQIGLLLEKCEDFLMASSGDIFAGTLSLKDIFNDFLLEQSASKKEQVLALLILAQEYHLENLITTCVLEARKFSLTELKQDYRELCDLLEPKIYCGILERIIERRFVVF</sequence>
<comment type="caution">
    <text evidence="2">The sequence shown here is derived from an EMBL/GenBank/DDBJ whole genome shotgun (WGS) entry which is preliminary data.</text>
</comment>
<dbReference type="InterPro" id="IPR052664">
    <property type="entry name" value="BTB-MATH_domain_protein"/>
</dbReference>
<dbReference type="SUPFAM" id="SSF54695">
    <property type="entry name" value="POZ domain"/>
    <property type="match status" value="1"/>
</dbReference>
<protein>
    <recommendedName>
        <fullName evidence="1">BTB domain-containing protein</fullName>
    </recommendedName>
</protein>
<organism evidence="2 3">
    <name type="scientific">Pocillopora meandrina</name>
    <dbReference type="NCBI Taxonomy" id="46732"/>
    <lineage>
        <taxon>Eukaryota</taxon>
        <taxon>Metazoa</taxon>
        <taxon>Cnidaria</taxon>
        <taxon>Anthozoa</taxon>
        <taxon>Hexacorallia</taxon>
        <taxon>Scleractinia</taxon>
        <taxon>Astrocoeniina</taxon>
        <taxon>Pocilloporidae</taxon>
        <taxon>Pocillopora</taxon>
    </lineage>
</organism>
<evidence type="ECO:0000313" key="2">
    <source>
        <dbReference type="EMBL" id="CAH3143763.1"/>
    </source>
</evidence>
<feature type="domain" description="BTB" evidence="1">
    <location>
        <begin position="43"/>
        <end position="103"/>
    </location>
</feature>
<dbReference type="PANTHER" id="PTHR22743:SF165">
    <property type="entry name" value="BTB AND MATH DOMAIN CONTAINING-RELATED"/>
    <property type="match status" value="1"/>
</dbReference>
<proteinExistence type="predicted"/>
<dbReference type="PROSITE" id="PS50097">
    <property type="entry name" value="BTB"/>
    <property type="match status" value="1"/>
</dbReference>
<dbReference type="PANTHER" id="PTHR22743">
    <property type="entry name" value="MEPRIN/TRAF-LIKE MATH FAMILY-C.ELEGANS"/>
    <property type="match status" value="1"/>
</dbReference>
<gene>
    <name evidence="2" type="ORF">PMEA_00020736</name>
</gene>
<keyword evidence="3" id="KW-1185">Reference proteome</keyword>
<dbReference type="CDD" id="cd18186">
    <property type="entry name" value="BTB_POZ_ZBTB_KLHL-like"/>
    <property type="match status" value="1"/>
</dbReference>